<keyword evidence="7" id="KW-1185">Reference proteome</keyword>
<dbReference type="Gene3D" id="3.40.50.10810">
    <property type="entry name" value="Tandem AAA-ATPase domain"/>
    <property type="match status" value="1"/>
</dbReference>
<organism evidence="6 7">
    <name type="scientific">Colletotrichum karsti</name>
    <dbReference type="NCBI Taxonomy" id="1095194"/>
    <lineage>
        <taxon>Eukaryota</taxon>
        <taxon>Fungi</taxon>
        <taxon>Dikarya</taxon>
        <taxon>Ascomycota</taxon>
        <taxon>Pezizomycotina</taxon>
        <taxon>Sordariomycetes</taxon>
        <taxon>Hypocreomycetidae</taxon>
        <taxon>Glomerellales</taxon>
        <taxon>Glomerellaceae</taxon>
        <taxon>Colletotrichum</taxon>
        <taxon>Colletotrichum boninense species complex</taxon>
    </lineage>
</organism>
<reference evidence="6" key="1">
    <citation type="submission" date="2020-03" db="EMBL/GenBank/DDBJ databases">
        <authorList>
            <person name="He L."/>
        </authorList>
    </citation>
    <scope>NUCLEOTIDE SEQUENCE</scope>
    <source>
        <strain evidence="6">CkLH20</strain>
    </source>
</reference>
<dbReference type="OrthoDB" id="423221at2759"/>
<sequence>MLRQEPIPGRADAFAQSLLGVQGRSDLRAAIVPHVEGVFDFSDKCATPFGLLYVRRREQSRRIYHMKHTEPVSSTEDDRWVLTDDPRKLEPGQKRNILLSFHPDYTHFCQENNPTAREIAATIPGVWVRPYPGVEIQAAARTVQFHSRLRKLDQSTLGALSCQSATPSIIVRCNAKDMYHPVSSLPVQWSATVTSTEEPWVPVPEHHVKDALELISFAINKIRSEESDTFSVENVQLMTGQQCASCPVQKPKIHHVWDEDGTLFKIEDADVAARIVQSEDSRQPPFKVDAWLQNCFRGQPDFSLLSMRISMNPISLIHRALGYIPRDNNDMSNFVRSKDGLGNFKVQFTFQDPSLKELAPFHESLMSTSNEVLTTAQQPPSFRDMGKRLRDDQVAAVNWMLRRESGDEAFIEMEFDESILPSVNLRIHGIAQVKNEARGGVLAHDVGYGKTVVTLALIDHTLANDQAMAASFQQRRQWLQGDRLIHIKATLIIVPSQIVSQWAAEAARFLGRRRKVLIVRKFADVQPTKMRAADIIIVSGSLIANDKRLDTLAAAAELPALEYKKAGAKGRHFLDWYSEATSTLRKSGFDFGAPESASNNDLHARLKAVRLDARNWAKQESFNQVGPSSRKSQETATEPLSKEKTKGKGKLDEKVVKVHDSGVNVLDLFKKGQLLEMYSYHRVVYDEFSYENLNVAAFLQYVIAFSKWVLSGTSPVGTLGQLCDTATLLNTHVARAAPTPGYFPYITTGPNPPTLVKSEDFLSYRDPNSAQLALERHHQGQRFVVQFVRKNRTCLDEIPTKVIIVLVNPTRHEQLIYIVVQQSLQDAKWNVKELPGYLEQFVQRLKEREKNAGILGTQVKGAGRSSFSEAIDTLLILSSASASCIRDLMEEVGWIHPDYPLTGSRIHEGLVKQSIVYFKRCSTILSSQFDLMMYLANVIDADRTERTLSRQEKENDYKAHMRDIIAMFASHDGKAFGDMECMNIVKNFILNKPHMGLDGNTHQGDLSNVSWDFANWQRQKGGPGRYDRFHWWAVNPEKDSIDAEELKDLSHHLGDEDDDVSNSNTDDLTRKLGKLRMTQEADNFKLMADAIGLKGSLREEEMSARIERYVAGRASKHDFEFGVQLPSRLPAKGTLESARGKDLDATLNYFIMIIQSIQAGIKVTLEAYRRFRFASKASNMMAGNSAGLQCWAKLCDKCHVSAPGLVYLSAACGHTLCESCHADYSSSEVLLCPARPSCACVSRGTFISAARIIPPSVKSTLAELSKEPSEKIWEIHCSITEAALQRGEKVLVFATYKSIKNDMAKFFKERNEYGVYMTDGSSQDSKTIENFKSHQGTAVLIQSLMSSESAGTNLTEANHIMFAGALSTDKDNYEMYVRQAKGRAIRQGQTKPVYVYHFITRETIEFDIINRKHGEKICNAGADDRVHLPLPAQMTPHDNYPSAFRPALDRTVSYRLLGSVEFDEFDY</sequence>
<dbReference type="InterPro" id="IPR049730">
    <property type="entry name" value="SNF2/RAD54-like_C"/>
</dbReference>
<evidence type="ECO:0000256" key="3">
    <source>
        <dbReference type="ARBA" id="ARBA00022840"/>
    </source>
</evidence>
<comment type="caution">
    <text evidence="6">The sequence shown here is derived from an EMBL/GenBank/DDBJ whole genome shotgun (WGS) entry which is preliminary data.</text>
</comment>
<dbReference type="CDD" id="cd18793">
    <property type="entry name" value="SF2_C_SNF"/>
    <property type="match status" value="1"/>
</dbReference>
<dbReference type="Pfam" id="PF00176">
    <property type="entry name" value="SNF2-rel_dom"/>
    <property type="match status" value="1"/>
</dbReference>
<dbReference type="SMART" id="SM00487">
    <property type="entry name" value="DEXDc"/>
    <property type="match status" value="1"/>
</dbReference>
<dbReference type="InterPro" id="IPR050628">
    <property type="entry name" value="SNF2_RAD54_helicase_TF"/>
</dbReference>
<feature type="domain" description="Helicase C-terminal" evidence="5">
    <location>
        <begin position="1256"/>
        <end position="1434"/>
    </location>
</feature>
<evidence type="ECO:0000259" key="5">
    <source>
        <dbReference type="PROSITE" id="PS51194"/>
    </source>
</evidence>
<dbReference type="InterPro" id="IPR027417">
    <property type="entry name" value="P-loop_NTPase"/>
</dbReference>
<protein>
    <submittedName>
        <fullName evidence="6">DNA repair protein rad8</fullName>
    </submittedName>
</protein>
<feature type="compositionally biased region" description="Polar residues" evidence="4">
    <location>
        <begin position="621"/>
        <end position="638"/>
    </location>
</feature>
<name>A0A9P6LQW4_9PEZI</name>
<dbReference type="InterPro" id="IPR001650">
    <property type="entry name" value="Helicase_C-like"/>
</dbReference>
<feature type="region of interest" description="Disordered" evidence="4">
    <location>
        <begin position="621"/>
        <end position="649"/>
    </location>
</feature>
<dbReference type="SUPFAM" id="SSF52540">
    <property type="entry name" value="P-loop containing nucleoside triphosphate hydrolases"/>
    <property type="match status" value="2"/>
</dbReference>
<evidence type="ECO:0000256" key="2">
    <source>
        <dbReference type="ARBA" id="ARBA00022801"/>
    </source>
</evidence>
<reference evidence="6" key="2">
    <citation type="submission" date="2020-11" db="EMBL/GenBank/DDBJ databases">
        <title>Whole genome sequencing of Colletotrichum sp.</title>
        <authorList>
            <person name="Li H."/>
        </authorList>
    </citation>
    <scope>NUCLEOTIDE SEQUENCE</scope>
    <source>
        <strain evidence="6">CkLH20</strain>
    </source>
</reference>
<dbReference type="PANTHER" id="PTHR45626:SF26">
    <property type="entry name" value="FAMILY HELICASE, PUTATIVE (AFU_ORTHOLOGUE AFUA_2G09120)-RELATED"/>
    <property type="match status" value="1"/>
</dbReference>
<dbReference type="InterPro" id="IPR014001">
    <property type="entry name" value="Helicase_ATP-bd"/>
</dbReference>
<proteinExistence type="predicted"/>
<dbReference type="GeneID" id="62156131"/>
<dbReference type="EMBL" id="JAATWM020000001">
    <property type="protein sequence ID" value="KAF9882301.1"/>
    <property type="molecule type" value="Genomic_DNA"/>
</dbReference>
<evidence type="ECO:0000313" key="7">
    <source>
        <dbReference type="Proteomes" id="UP000781932"/>
    </source>
</evidence>
<dbReference type="PANTHER" id="PTHR45626">
    <property type="entry name" value="TRANSCRIPTION TERMINATION FACTOR 2-RELATED"/>
    <property type="match status" value="1"/>
</dbReference>
<keyword evidence="2" id="KW-0378">Hydrolase</keyword>
<keyword evidence="3" id="KW-0067">ATP-binding</keyword>
<dbReference type="GO" id="GO:0005524">
    <property type="term" value="F:ATP binding"/>
    <property type="evidence" value="ECO:0007669"/>
    <property type="project" value="UniProtKB-KW"/>
</dbReference>
<dbReference type="GO" id="GO:0016787">
    <property type="term" value="F:hydrolase activity"/>
    <property type="evidence" value="ECO:0007669"/>
    <property type="project" value="UniProtKB-KW"/>
</dbReference>
<accession>A0A9P6LQW4</accession>
<dbReference type="Proteomes" id="UP000781932">
    <property type="component" value="Unassembled WGS sequence"/>
</dbReference>
<dbReference type="RefSeq" id="XP_038751762.1">
    <property type="nucleotide sequence ID" value="XM_038883057.1"/>
</dbReference>
<dbReference type="GO" id="GO:0006281">
    <property type="term" value="P:DNA repair"/>
    <property type="evidence" value="ECO:0007669"/>
    <property type="project" value="TreeGrafter"/>
</dbReference>
<dbReference type="GO" id="GO:0005634">
    <property type="term" value="C:nucleus"/>
    <property type="evidence" value="ECO:0007669"/>
    <property type="project" value="TreeGrafter"/>
</dbReference>
<dbReference type="PROSITE" id="PS51194">
    <property type="entry name" value="HELICASE_CTER"/>
    <property type="match status" value="1"/>
</dbReference>
<evidence type="ECO:0000313" key="6">
    <source>
        <dbReference type="EMBL" id="KAF9882301.1"/>
    </source>
</evidence>
<keyword evidence="1" id="KW-0547">Nucleotide-binding</keyword>
<dbReference type="InterPro" id="IPR000330">
    <property type="entry name" value="SNF2_N"/>
</dbReference>
<evidence type="ECO:0000256" key="1">
    <source>
        <dbReference type="ARBA" id="ARBA00022741"/>
    </source>
</evidence>
<evidence type="ECO:0000256" key="4">
    <source>
        <dbReference type="SAM" id="MobiDB-lite"/>
    </source>
</evidence>
<dbReference type="Gene3D" id="3.40.50.300">
    <property type="entry name" value="P-loop containing nucleotide triphosphate hydrolases"/>
    <property type="match status" value="1"/>
</dbReference>
<dbReference type="GO" id="GO:0008094">
    <property type="term" value="F:ATP-dependent activity, acting on DNA"/>
    <property type="evidence" value="ECO:0007669"/>
    <property type="project" value="TreeGrafter"/>
</dbReference>
<feature type="compositionally biased region" description="Basic and acidic residues" evidence="4">
    <location>
        <begin position="640"/>
        <end position="649"/>
    </location>
</feature>
<dbReference type="Pfam" id="PF00271">
    <property type="entry name" value="Helicase_C"/>
    <property type="match status" value="1"/>
</dbReference>
<dbReference type="InterPro" id="IPR038718">
    <property type="entry name" value="SNF2-like_sf"/>
</dbReference>
<gene>
    <name evidence="6" type="ORF">CkaCkLH20_00337</name>
</gene>